<evidence type="ECO:0000313" key="3">
    <source>
        <dbReference type="Proteomes" id="UP001178508"/>
    </source>
</evidence>
<sequence>MYPPNPWKQISSDAIDLINNLLQVKMRKRYSVDKSLSHSYLQDYQTWLDLRELETKLGGRYITHESDDSRWQAYARDHTLPYPAHLVPPPPAPASDNEEGGEDADVQGLTERVSIL</sequence>
<protein>
    <submittedName>
        <fullName evidence="2">Serine/threonine-protein kinase D2</fullName>
    </submittedName>
</protein>
<name>A0AAV1FV43_XYRNO</name>
<keyword evidence="2" id="KW-0418">Kinase</keyword>
<evidence type="ECO:0000256" key="1">
    <source>
        <dbReference type="SAM" id="MobiDB-lite"/>
    </source>
</evidence>
<dbReference type="Proteomes" id="UP001178508">
    <property type="component" value="Chromosome 10"/>
</dbReference>
<keyword evidence="3" id="KW-1185">Reference proteome</keyword>
<gene>
    <name evidence="2" type="ORF">XNOV1_A040836</name>
</gene>
<dbReference type="GO" id="GO:0004674">
    <property type="term" value="F:protein serine/threonine kinase activity"/>
    <property type="evidence" value="ECO:0007669"/>
    <property type="project" value="UniProtKB-KW"/>
</dbReference>
<dbReference type="GO" id="GO:0008270">
    <property type="term" value="F:zinc ion binding"/>
    <property type="evidence" value="ECO:0007669"/>
    <property type="project" value="UniProtKB-KW"/>
</dbReference>
<keyword evidence="2" id="KW-0808">Transferase</keyword>
<dbReference type="GO" id="GO:0005829">
    <property type="term" value="C:cytosol"/>
    <property type="evidence" value="ECO:0007669"/>
    <property type="project" value="TreeGrafter"/>
</dbReference>
<dbReference type="InterPro" id="IPR011009">
    <property type="entry name" value="Kinase-like_dom_sf"/>
</dbReference>
<dbReference type="EMBL" id="OY660873">
    <property type="protein sequence ID" value="CAJ1065436.1"/>
    <property type="molecule type" value="Genomic_DNA"/>
</dbReference>
<dbReference type="PANTHER" id="PTHR22968">
    <property type="entry name" value="PROTEIN KINASE C, MU"/>
    <property type="match status" value="1"/>
</dbReference>
<accession>A0AAV1FV43</accession>
<dbReference type="GO" id="GO:0035556">
    <property type="term" value="P:intracellular signal transduction"/>
    <property type="evidence" value="ECO:0007669"/>
    <property type="project" value="TreeGrafter"/>
</dbReference>
<reference evidence="2" key="1">
    <citation type="submission" date="2023-08" db="EMBL/GenBank/DDBJ databases">
        <authorList>
            <person name="Alioto T."/>
            <person name="Alioto T."/>
            <person name="Gomez Garrido J."/>
        </authorList>
    </citation>
    <scope>NUCLEOTIDE SEQUENCE</scope>
</reference>
<feature type="region of interest" description="Disordered" evidence="1">
    <location>
        <begin position="82"/>
        <end position="116"/>
    </location>
</feature>
<dbReference type="GO" id="GO:0007200">
    <property type="term" value="P:phospholipase C-activating G protein-coupled receptor signaling pathway"/>
    <property type="evidence" value="ECO:0007669"/>
    <property type="project" value="TreeGrafter"/>
</dbReference>
<dbReference type="PANTHER" id="PTHR22968:SF12">
    <property type="entry name" value="SERINE_THREONINE-PROTEIN KINASE D2"/>
    <property type="match status" value="1"/>
</dbReference>
<dbReference type="SUPFAM" id="SSF56112">
    <property type="entry name" value="Protein kinase-like (PK-like)"/>
    <property type="match status" value="1"/>
</dbReference>
<dbReference type="Gene3D" id="1.10.510.10">
    <property type="entry name" value="Transferase(Phosphotransferase) domain 1"/>
    <property type="match status" value="1"/>
</dbReference>
<organism evidence="2 3">
    <name type="scientific">Xyrichtys novacula</name>
    <name type="common">Pearly razorfish</name>
    <name type="synonym">Hemipteronotus novacula</name>
    <dbReference type="NCBI Taxonomy" id="13765"/>
    <lineage>
        <taxon>Eukaryota</taxon>
        <taxon>Metazoa</taxon>
        <taxon>Chordata</taxon>
        <taxon>Craniata</taxon>
        <taxon>Vertebrata</taxon>
        <taxon>Euteleostomi</taxon>
        <taxon>Actinopterygii</taxon>
        <taxon>Neopterygii</taxon>
        <taxon>Teleostei</taxon>
        <taxon>Neoteleostei</taxon>
        <taxon>Acanthomorphata</taxon>
        <taxon>Eupercaria</taxon>
        <taxon>Labriformes</taxon>
        <taxon>Labridae</taxon>
        <taxon>Xyrichtys</taxon>
    </lineage>
</organism>
<proteinExistence type="predicted"/>
<dbReference type="AlphaFoldDB" id="A0AAV1FV43"/>
<evidence type="ECO:0000313" key="2">
    <source>
        <dbReference type="EMBL" id="CAJ1065436.1"/>
    </source>
</evidence>
<feature type="compositionally biased region" description="Acidic residues" evidence="1">
    <location>
        <begin position="96"/>
        <end position="105"/>
    </location>
</feature>